<dbReference type="SUPFAM" id="SSF48452">
    <property type="entry name" value="TPR-like"/>
    <property type="match status" value="1"/>
</dbReference>
<dbReference type="InterPro" id="IPR029044">
    <property type="entry name" value="Nucleotide-diphossugar_trans"/>
</dbReference>
<proteinExistence type="predicted"/>
<dbReference type="InterPro" id="IPR001173">
    <property type="entry name" value="Glyco_trans_2-like"/>
</dbReference>
<dbReference type="Pfam" id="PF00535">
    <property type="entry name" value="Glycos_transf_2"/>
    <property type="match status" value="1"/>
</dbReference>
<dbReference type="RefSeq" id="WP_367638694.1">
    <property type="nucleotide sequence ID" value="NZ_JBFNQN010000008.1"/>
</dbReference>
<feature type="domain" description="Glycosyltransferase 2-like" evidence="1">
    <location>
        <begin position="4"/>
        <end position="86"/>
    </location>
</feature>
<protein>
    <submittedName>
        <fullName evidence="2">Glycosyltransferase</fullName>
        <ecNumber evidence="2">2.4.-.-</ecNumber>
    </submittedName>
</protein>
<evidence type="ECO:0000313" key="2">
    <source>
        <dbReference type="EMBL" id="MEW9265561.1"/>
    </source>
</evidence>
<comment type="caution">
    <text evidence="2">The sequence shown here is derived from an EMBL/GenBank/DDBJ whole genome shotgun (WGS) entry which is preliminary data.</text>
</comment>
<dbReference type="EMBL" id="JBFNQN010000008">
    <property type="protein sequence ID" value="MEW9265561.1"/>
    <property type="molecule type" value="Genomic_DNA"/>
</dbReference>
<keyword evidence="2" id="KW-0808">Transferase</keyword>
<dbReference type="InterPro" id="IPR011990">
    <property type="entry name" value="TPR-like_helical_dom_sf"/>
</dbReference>
<dbReference type="EC" id="2.4.-.-" evidence="2"/>
<evidence type="ECO:0000313" key="3">
    <source>
        <dbReference type="Proteomes" id="UP001555826"/>
    </source>
</evidence>
<dbReference type="PANTHER" id="PTHR43630">
    <property type="entry name" value="POLY-BETA-1,6-N-ACETYL-D-GLUCOSAMINE SYNTHASE"/>
    <property type="match status" value="1"/>
</dbReference>
<keyword evidence="3" id="KW-1185">Reference proteome</keyword>
<dbReference type="PANTHER" id="PTHR43630:SF2">
    <property type="entry name" value="GLYCOSYLTRANSFERASE"/>
    <property type="match status" value="1"/>
</dbReference>
<dbReference type="GO" id="GO:0016757">
    <property type="term" value="F:glycosyltransferase activity"/>
    <property type="evidence" value="ECO:0007669"/>
    <property type="project" value="UniProtKB-KW"/>
</dbReference>
<sequence length="331" mass="35456">MQLSACLIVRDAADTLGPCLDALVGVVDEVVVLDTGSVDGTWELLRGRPGVRSSQAPWTDDFAAARNTVLAAARGEWVLSVDADEVLVAGGGALRRSLSHEPGRTLAVCVRNLGADGGRDYEFSAVRLFRREGAVWNGRVHEQVGHPAHRDEAPGELPRDVARLDHRGYADEGARRRKGERNLRLAVGEFEQLRTRPGATAEQLAGAALDLGRSALGAGDRQRAVDAFEVVRELVASGPSWCQATDYLARVLLGAGEAGLGIVLADQLVLAGVDPRYCRWLRAQGLAQQGRTRDALAELDGLTTIVDTAGRRHDPVALDVLRRLCREAATG</sequence>
<gene>
    <name evidence="2" type="ORF">AB1207_12450</name>
</gene>
<evidence type="ECO:0000259" key="1">
    <source>
        <dbReference type="Pfam" id="PF00535"/>
    </source>
</evidence>
<accession>A0ABV3P7F3</accession>
<dbReference type="Proteomes" id="UP001555826">
    <property type="component" value="Unassembled WGS sequence"/>
</dbReference>
<keyword evidence="2" id="KW-0328">Glycosyltransferase</keyword>
<dbReference type="SUPFAM" id="SSF53448">
    <property type="entry name" value="Nucleotide-diphospho-sugar transferases"/>
    <property type="match status" value="1"/>
</dbReference>
<name>A0ABV3P7F3_9ACTN</name>
<reference evidence="2 3" key="1">
    <citation type="submission" date="2024-07" db="EMBL/GenBank/DDBJ databases">
        <authorList>
            <person name="Thanompreechachai J."/>
            <person name="Duangmal K."/>
        </authorList>
    </citation>
    <scope>NUCLEOTIDE SEQUENCE [LARGE SCALE GENOMIC DNA]</scope>
    <source>
        <strain evidence="2 3">KCTC 19886</strain>
    </source>
</reference>
<dbReference type="Gene3D" id="3.90.550.10">
    <property type="entry name" value="Spore Coat Polysaccharide Biosynthesis Protein SpsA, Chain A"/>
    <property type="match status" value="1"/>
</dbReference>
<organism evidence="2 3">
    <name type="scientific">Kineococcus endophyticus</name>
    <dbReference type="NCBI Taxonomy" id="1181883"/>
    <lineage>
        <taxon>Bacteria</taxon>
        <taxon>Bacillati</taxon>
        <taxon>Actinomycetota</taxon>
        <taxon>Actinomycetes</taxon>
        <taxon>Kineosporiales</taxon>
        <taxon>Kineosporiaceae</taxon>
        <taxon>Kineococcus</taxon>
    </lineage>
</organism>